<proteinExistence type="predicted"/>
<dbReference type="EMBL" id="WSZM01000164">
    <property type="protein sequence ID" value="KAF4039814.1"/>
    <property type="molecule type" value="Genomic_DNA"/>
</dbReference>
<evidence type="ECO:0000313" key="2">
    <source>
        <dbReference type="EMBL" id="KAF4039814.1"/>
    </source>
</evidence>
<evidence type="ECO:0008006" key="4">
    <source>
        <dbReference type="Google" id="ProtNLM"/>
    </source>
</evidence>
<reference evidence="2" key="1">
    <citation type="submission" date="2020-04" db="EMBL/GenBank/DDBJ databases">
        <title>Hybrid Assembly of Korean Phytophthora infestans isolates.</title>
        <authorList>
            <person name="Prokchorchik M."/>
            <person name="Lee Y."/>
            <person name="Seo J."/>
            <person name="Cho J.-H."/>
            <person name="Park Y.-E."/>
            <person name="Jang D.-C."/>
            <person name="Im J.-S."/>
            <person name="Choi J.-G."/>
            <person name="Park H.-J."/>
            <person name="Lee G.-B."/>
            <person name="Lee Y.-G."/>
            <person name="Hong S.-Y."/>
            <person name="Cho K."/>
            <person name="Sohn K.H."/>
        </authorList>
    </citation>
    <scope>NUCLEOTIDE SEQUENCE</scope>
    <source>
        <strain evidence="2">KR_1_A1</strain>
    </source>
</reference>
<organism evidence="2 3">
    <name type="scientific">Phytophthora infestans</name>
    <name type="common">Potato late blight agent</name>
    <name type="synonym">Botrytis infestans</name>
    <dbReference type="NCBI Taxonomy" id="4787"/>
    <lineage>
        <taxon>Eukaryota</taxon>
        <taxon>Sar</taxon>
        <taxon>Stramenopiles</taxon>
        <taxon>Oomycota</taxon>
        <taxon>Peronosporomycetes</taxon>
        <taxon>Peronosporales</taxon>
        <taxon>Peronosporaceae</taxon>
        <taxon>Phytophthora</taxon>
    </lineage>
</organism>
<sequence length="115" mass="13039">MRAIHLMLLVLVSSISIAPVEKATGMSGVNSPFQPENEDQRYLRGRTKPHEIDEERAIRTPQLDQASSLLKLPKLSKLPGIKHLNKFRLYLAKKAGNALTSRMKKRYDSNPNNFI</sequence>
<gene>
    <name evidence="2" type="ORF">GN244_ATG07992</name>
</gene>
<accession>A0A833W2H9</accession>
<evidence type="ECO:0000313" key="3">
    <source>
        <dbReference type="Proteomes" id="UP000602510"/>
    </source>
</evidence>
<protein>
    <recommendedName>
        <fullName evidence="4">Secreted RxLR effector peptide protein</fullName>
    </recommendedName>
</protein>
<dbReference type="AlphaFoldDB" id="A0A833W2H9"/>
<evidence type="ECO:0000256" key="1">
    <source>
        <dbReference type="SAM" id="SignalP"/>
    </source>
</evidence>
<keyword evidence="1" id="KW-0732">Signal</keyword>
<comment type="caution">
    <text evidence="2">The sequence shown here is derived from an EMBL/GenBank/DDBJ whole genome shotgun (WGS) entry which is preliminary data.</text>
</comment>
<keyword evidence="3" id="KW-1185">Reference proteome</keyword>
<feature type="signal peptide" evidence="1">
    <location>
        <begin position="1"/>
        <end position="22"/>
    </location>
</feature>
<dbReference type="Proteomes" id="UP000602510">
    <property type="component" value="Unassembled WGS sequence"/>
</dbReference>
<feature type="chain" id="PRO_5032270704" description="Secreted RxLR effector peptide protein" evidence="1">
    <location>
        <begin position="23"/>
        <end position="115"/>
    </location>
</feature>
<name>A0A833W2H9_PHYIN</name>